<gene>
    <name evidence="2" type="primary">106076453</name>
</gene>
<protein>
    <submittedName>
        <fullName evidence="2">Uncharacterized protein</fullName>
    </submittedName>
</protein>
<evidence type="ECO:0000313" key="3">
    <source>
        <dbReference type="Proteomes" id="UP000076420"/>
    </source>
</evidence>
<name>A0A2C9LL41_BIOGL</name>
<accession>A0A2C9LL41</accession>
<keyword evidence="1" id="KW-0472">Membrane</keyword>
<dbReference type="Proteomes" id="UP000076420">
    <property type="component" value="Unassembled WGS sequence"/>
</dbReference>
<dbReference type="AlphaFoldDB" id="A0A2C9LL41"/>
<feature type="transmembrane region" description="Helical" evidence="1">
    <location>
        <begin position="222"/>
        <end position="247"/>
    </location>
</feature>
<evidence type="ECO:0000313" key="2">
    <source>
        <dbReference type="EnsemblMetazoa" id="BGLB032264-PA"/>
    </source>
</evidence>
<dbReference type="VEuPathDB" id="VectorBase:BGLB032264"/>
<evidence type="ECO:0000256" key="1">
    <source>
        <dbReference type="SAM" id="Phobius"/>
    </source>
</evidence>
<reference evidence="2" key="1">
    <citation type="submission" date="2020-05" db="UniProtKB">
        <authorList>
            <consortium name="EnsemblMetazoa"/>
        </authorList>
    </citation>
    <scope>IDENTIFICATION</scope>
    <source>
        <strain evidence="2">BB02</strain>
    </source>
</reference>
<sequence length="262" mass="29427">MAERKEKTSQEYINHCLTDAVYGNICDSEQSYPVCVNDYVCRPPNTTGPNLCLCSTSQFWSSGCVDIKEIAVSNITATVEINKITLNWNVIKQYSSNVTYTIKTDFGKSESVTSNGGIVIELQSGSKYNFTVVSTPPKDTFVNYSDYSVPSEPFWTYAVYGNVCESEQTYPVCISGYVCRPPNTTAPNLCLCETSQIWSSGCVDSEYSTWLKNFIHSVCVSLYYFLYLAGFFPFLSDVILYCIVAFIQNSKSQHSFLFKLKL</sequence>
<keyword evidence="1" id="KW-1133">Transmembrane helix</keyword>
<keyword evidence="1" id="KW-0812">Transmembrane</keyword>
<organism evidence="2 3">
    <name type="scientific">Biomphalaria glabrata</name>
    <name type="common">Bloodfluke planorb</name>
    <name type="synonym">Freshwater snail</name>
    <dbReference type="NCBI Taxonomy" id="6526"/>
    <lineage>
        <taxon>Eukaryota</taxon>
        <taxon>Metazoa</taxon>
        <taxon>Spiralia</taxon>
        <taxon>Lophotrochozoa</taxon>
        <taxon>Mollusca</taxon>
        <taxon>Gastropoda</taxon>
        <taxon>Heterobranchia</taxon>
        <taxon>Euthyneura</taxon>
        <taxon>Panpulmonata</taxon>
        <taxon>Hygrophila</taxon>
        <taxon>Lymnaeoidea</taxon>
        <taxon>Planorbidae</taxon>
        <taxon>Biomphalaria</taxon>
    </lineage>
</organism>
<dbReference type="EnsemblMetazoa" id="BGLB032264-RA">
    <property type="protein sequence ID" value="BGLB032264-PA"/>
    <property type="gene ID" value="BGLB032264"/>
</dbReference>
<dbReference type="KEGG" id="bgt:106076453"/>
<dbReference type="VEuPathDB" id="VectorBase:BGLAX_052694"/>
<proteinExistence type="predicted"/>